<feature type="domain" description="Sleeping Beauty transposase HTH" evidence="2">
    <location>
        <begin position="1"/>
        <end position="52"/>
    </location>
</feature>
<dbReference type="SUPFAM" id="SSF46689">
    <property type="entry name" value="Homeodomain-like"/>
    <property type="match status" value="1"/>
</dbReference>
<evidence type="ECO:0000313" key="3">
    <source>
        <dbReference type="Ensembl" id="ENSSDUP00000001179.1"/>
    </source>
</evidence>
<dbReference type="Ensembl" id="ENSSDUT00000001227.1">
    <property type="protein sequence ID" value="ENSSDUP00000001179.1"/>
    <property type="gene ID" value="ENSSDUG00000000944.1"/>
</dbReference>
<protein>
    <submittedName>
        <fullName evidence="3">Uncharacterized protein</fullName>
    </submittedName>
</protein>
<dbReference type="InterPro" id="IPR057667">
    <property type="entry name" value="HTH_SB"/>
</dbReference>
<feature type="domain" description="Transposase Tc1-like" evidence="1">
    <location>
        <begin position="70"/>
        <end position="102"/>
    </location>
</feature>
<dbReference type="Pfam" id="PF01498">
    <property type="entry name" value="HTH_Tnp_Tc3_2"/>
    <property type="match status" value="1"/>
</dbReference>
<proteinExistence type="predicted"/>
<dbReference type="InterPro" id="IPR036388">
    <property type="entry name" value="WH-like_DNA-bd_sf"/>
</dbReference>
<dbReference type="Gene3D" id="1.10.10.10">
    <property type="entry name" value="Winged helix-like DNA-binding domain superfamily/Winged helix DNA-binding domain"/>
    <property type="match status" value="1"/>
</dbReference>
<keyword evidence="4" id="KW-1185">Reference proteome</keyword>
<reference evidence="3" key="1">
    <citation type="submission" date="2025-08" db="UniProtKB">
        <authorList>
            <consortium name="Ensembl"/>
        </authorList>
    </citation>
    <scope>IDENTIFICATION</scope>
</reference>
<dbReference type="GO" id="GO:0003677">
    <property type="term" value="F:DNA binding"/>
    <property type="evidence" value="ECO:0007669"/>
    <property type="project" value="InterPro"/>
</dbReference>
<dbReference type="GO" id="GO:0015074">
    <property type="term" value="P:DNA integration"/>
    <property type="evidence" value="ECO:0007669"/>
    <property type="project" value="InterPro"/>
</dbReference>
<sequence>MVKCESLSGDLRNRIISLHRKGHGYKRISKSMLLSLDTVAKVIQKFKKDGNVLVVVKKCKRIGKQVRTPHRSGMHGCRARRKPLLKPEHRKACLAFAKAHIDKGGDFWNLYSGLMRPKSILFDLMASKMYGVTRRTITFLNGDNMFMVWQQHALGLFFFSWNWGLNQGGGNDEQFQIKVCTKPLGVCSKAVEEQEFYFADRLLHKKIFCFYFIFHPENISVCFQIELDRL</sequence>
<dbReference type="InterPro" id="IPR002492">
    <property type="entry name" value="Transposase_Tc1-like"/>
</dbReference>
<accession>A0A3B4T553</accession>
<evidence type="ECO:0000313" key="4">
    <source>
        <dbReference type="Proteomes" id="UP000261420"/>
    </source>
</evidence>
<dbReference type="AlphaFoldDB" id="A0A3B4T553"/>
<organism evidence="3 4">
    <name type="scientific">Seriola dumerili</name>
    <name type="common">Greater amberjack</name>
    <name type="synonym">Caranx dumerili</name>
    <dbReference type="NCBI Taxonomy" id="41447"/>
    <lineage>
        <taxon>Eukaryota</taxon>
        <taxon>Metazoa</taxon>
        <taxon>Chordata</taxon>
        <taxon>Craniata</taxon>
        <taxon>Vertebrata</taxon>
        <taxon>Euteleostomi</taxon>
        <taxon>Actinopterygii</taxon>
        <taxon>Neopterygii</taxon>
        <taxon>Teleostei</taxon>
        <taxon>Neoteleostei</taxon>
        <taxon>Acanthomorphata</taxon>
        <taxon>Carangaria</taxon>
        <taxon>Carangiformes</taxon>
        <taxon>Carangidae</taxon>
        <taxon>Seriola</taxon>
    </lineage>
</organism>
<dbReference type="Pfam" id="PF25787">
    <property type="entry name" value="HTH_SB"/>
    <property type="match status" value="1"/>
</dbReference>
<dbReference type="GO" id="GO:0006313">
    <property type="term" value="P:DNA transposition"/>
    <property type="evidence" value="ECO:0007669"/>
    <property type="project" value="InterPro"/>
</dbReference>
<dbReference type="InterPro" id="IPR009057">
    <property type="entry name" value="Homeodomain-like_sf"/>
</dbReference>
<reference evidence="3" key="2">
    <citation type="submission" date="2025-09" db="UniProtKB">
        <authorList>
            <consortium name="Ensembl"/>
        </authorList>
    </citation>
    <scope>IDENTIFICATION</scope>
</reference>
<name>A0A3B4T553_SERDU</name>
<dbReference type="Proteomes" id="UP000261420">
    <property type="component" value="Unplaced"/>
</dbReference>
<dbReference type="GeneTree" id="ENSGT01140000286143"/>
<evidence type="ECO:0000259" key="1">
    <source>
        <dbReference type="Pfam" id="PF01498"/>
    </source>
</evidence>
<evidence type="ECO:0000259" key="2">
    <source>
        <dbReference type="Pfam" id="PF25787"/>
    </source>
</evidence>